<keyword evidence="5 12" id="KW-0812">Transmembrane</keyword>
<dbReference type="InterPro" id="IPR044878">
    <property type="entry name" value="UbiA_sf"/>
</dbReference>
<keyword evidence="2 12" id="KW-1003">Cell membrane</keyword>
<dbReference type="HAMAP" id="MF_01286">
    <property type="entry name" value="DGGGP_synth"/>
    <property type="match status" value="1"/>
</dbReference>
<keyword evidence="7 12" id="KW-1133">Transmembrane helix</keyword>
<feature type="transmembrane region" description="Helical" evidence="12">
    <location>
        <begin position="233"/>
        <end position="255"/>
    </location>
</feature>
<evidence type="ECO:0000256" key="8">
    <source>
        <dbReference type="ARBA" id="ARBA00023098"/>
    </source>
</evidence>
<keyword evidence="6 12" id="KW-0460">Magnesium</keyword>
<dbReference type="InterPro" id="IPR023547">
    <property type="entry name" value="DGGGP_synth"/>
</dbReference>
<dbReference type="EC" id="2.5.1.42" evidence="12"/>
<evidence type="ECO:0000256" key="4">
    <source>
        <dbReference type="ARBA" id="ARBA00022679"/>
    </source>
</evidence>
<comment type="subcellular location">
    <subcellularLocation>
        <location evidence="1 12">Cell membrane</location>
        <topology evidence="1 12">Multi-pass membrane protein</topology>
    </subcellularLocation>
</comment>
<keyword evidence="10 12" id="KW-0594">Phospholipid biosynthesis</keyword>
<dbReference type="UniPathway" id="UPA00940"/>
<keyword evidence="14" id="KW-1185">Reference proteome</keyword>
<dbReference type="AlphaFoldDB" id="D7E7G0"/>
<dbReference type="HOGENOM" id="CLU_073311_1_1_2"/>
<dbReference type="Proteomes" id="UP000000391">
    <property type="component" value="Chromosome"/>
</dbReference>
<protein>
    <recommendedName>
        <fullName evidence="12">Digeranylgeranylglyceryl phosphate synthase</fullName>
        <shortName evidence="12">DGGGP synthase</shortName>
        <shortName evidence="12">DGGGPS</shortName>
        <ecNumber evidence="12">2.5.1.42</ecNumber>
    </recommendedName>
    <alternativeName>
        <fullName evidence="12">(S)-2,3-di-O-geranylgeranylglyceryl phosphate synthase</fullName>
    </alternativeName>
    <alternativeName>
        <fullName evidence="12">Geranylgeranylglycerol-phosphate geranylgeranyltransferase</fullName>
    </alternativeName>
</protein>
<keyword evidence="11 12" id="KW-1208">Phospholipid metabolism</keyword>
<feature type="transmembrane region" description="Helical" evidence="12">
    <location>
        <begin position="40"/>
        <end position="65"/>
    </location>
</feature>
<accession>D7E7G0</accession>
<evidence type="ECO:0000256" key="5">
    <source>
        <dbReference type="ARBA" id="ARBA00022692"/>
    </source>
</evidence>
<dbReference type="STRING" id="644295.Metev_1020"/>
<keyword evidence="8 12" id="KW-0443">Lipid metabolism</keyword>
<evidence type="ECO:0000256" key="7">
    <source>
        <dbReference type="ARBA" id="ARBA00022989"/>
    </source>
</evidence>
<keyword evidence="3 12" id="KW-0444">Lipid biosynthesis</keyword>
<evidence type="ECO:0000313" key="14">
    <source>
        <dbReference type="Proteomes" id="UP000000391"/>
    </source>
</evidence>
<dbReference type="PANTHER" id="PTHR42723">
    <property type="entry name" value="CHLOROPHYLL SYNTHASE"/>
    <property type="match status" value="1"/>
</dbReference>
<evidence type="ECO:0000256" key="11">
    <source>
        <dbReference type="ARBA" id="ARBA00023264"/>
    </source>
</evidence>
<dbReference type="PANTHER" id="PTHR42723:SF1">
    <property type="entry name" value="CHLOROPHYLL SYNTHASE, CHLOROPLASTIC"/>
    <property type="match status" value="1"/>
</dbReference>
<dbReference type="InterPro" id="IPR050475">
    <property type="entry name" value="Prenyltransferase_related"/>
</dbReference>
<feature type="transmembrane region" description="Helical" evidence="12">
    <location>
        <begin position="264"/>
        <end position="280"/>
    </location>
</feature>
<dbReference type="EMBL" id="CP002069">
    <property type="protein sequence ID" value="ADI73909.1"/>
    <property type="molecule type" value="Genomic_DNA"/>
</dbReference>
<feature type="transmembrane region" description="Helical" evidence="12">
    <location>
        <begin position="7"/>
        <end position="28"/>
    </location>
</feature>
<evidence type="ECO:0000256" key="6">
    <source>
        <dbReference type="ARBA" id="ARBA00022842"/>
    </source>
</evidence>
<comment type="similarity">
    <text evidence="12">Belongs to the UbiA prenyltransferase family. DGGGP synthase subfamily.</text>
</comment>
<dbReference type="RefSeq" id="WP_013194476.1">
    <property type="nucleotide sequence ID" value="NC_014253.1"/>
</dbReference>
<sequence length="281" mass="30767">MRAYIQLIRYGNCVMAAVAAVIGVFIAFNILNPALLGYSFVYRTLSVFFVVFFVTGAGNAINDYFDYEIDAVNKPSRPIPSGKIGLSKAFYFSITLFIIGVVIAFTLNWITGIIALFNSLVLIYYAKTLKRKAFSGNLSIGYLTGSTFLFGGAVYGISGLYALMILFILATLATTSREIVKDIEDIKGDEKEKANTLPIHIGVKKSAYIASFIGFIAIVSSPLPYILSLLGINYLYIVALADIFFIVAITEIVFYKNASMSSKLFKIAMMFALISFIAGSL</sequence>
<evidence type="ECO:0000256" key="12">
    <source>
        <dbReference type="HAMAP-Rule" id="MF_01286"/>
    </source>
</evidence>
<dbReference type="GO" id="GO:0046474">
    <property type="term" value="P:glycerophospholipid biosynthetic process"/>
    <property type="evidence" value="ECO:0007669"/>
    <property type="project" value="UniProtKB-UniRule"/>
</dbReference>
<comment type="pathway">
    <text evidence="12">Membrane lipid metabolism; glycerophospholipid metabolism.</text>
</comment>
<feature type="transmembrane region" description="Helical" evidence="12">
    <location>
        <begin position="207"/>
        <end position="227"/>
    </location>
</feature>
<dbReference type="OrthoDB" id="11851at2157"/>
<name>D7E7G0_METEZ</name>
<dbReference type="Gene3D" id="1.20.120.1780">
    <property type="entry name" value="UbiA prenyltransferase"/>
    <property type="match status" value="1"/>
</dbReference>
<dbReference type="Gene3D" id="1.10.357.140">
    <property type="entry name" value="UbiA prenyltransferase"/>
    <property type="match status" value="1"/>
</dbReference>
<evidence type="ECO:0000256" key="10">
    <source>
        <dbReference type="ARBA" id="ARBA00023209"/>
    </source>
</evidence>
<comment type="function">
    <text evidence="12">Prenyltransferase that catalyzes the transfer of the geranylgeranyl moiety of geranylgeranyl diphosphate (GGPP) to the C2 hydroxyl of (S)-3-O-geranylgeranylglyceryl phosphate (GGGP). This reaction is the second ether-bond-formation step in the biosynthesis of archaeal membrane lipids.</text>
</comment>
<dbReference type="CDD" id="cd13961">
    <property type="entry name" value="PT_UbiA_DGGGPS"/>
    <property type="match status" value="1"/>
</dbReference>
<dbReference type="InterPro" id="IPR000537">
    <property type="entry name" value="UbiA_prenyltransferase"/>
</dbReference>
<evidence type="ECO:0000256" key="9">
    <source>
        <dbReference type="ARBA" id="ARBA00023136"/>
    </source>
</evidence>
<dbReference type="NCBIfam" id="NF009521">
    <property type="entry name" value="PRK12882.1"/>
    <property type="match status" value="1"/>
</dbReference>
<evidence type="ECO:0000256" key="2">
    <source>
        <dbReference type="ARBA" id="ARBA00022475"/>
    </source>
</evidence>
<evidence type="ECO:0000256" key="1">
    <source>
        <dbReference type="ARBA" id="ARBA00004651"/>
    </source>
</evidence>
<keyword evidence="9 12" id="KW-0472">Membrane</keyword>
<reference evidence="13 14" key="1">
    <citation type="submission" date="2010-06" db="EMBL/GenBank/DDBJ databases">
        <title>Complete sequence chromosome of Methanohalobium evestigatum Z-7303.</title>
        <authorList>
            <consortium name="US DOE Joint Genome Institute"/>
            <person name="Lucas S."/>
            <person name="Copeland A."/>
            <person name="Lapidus A."/>
            <person name="Cheng J.-F."/>
            <person name="Bruce D."/>
            <person name="Goodwin L."/>
            <person name="Pitluck S."/>
            <person name="Saunders E."/>
            <person name="Detter J.C."/>
            <person name="Han C."/>
            <person name="Tapia R."/>
            <person name="Land M."/>
            <person name="Hauser L."/>
            <person name="Kyrpides N."/>
            <person name="Mikhailova N."/>
            <person name="Sieprawska-Lupa M."/>
            <person name="Whitman W.B."/>
            <person name="Anderson I."/>
            <person name="Woyke T."/>
        </authorList>
    </citation>
    <scope>NUCLEOTIDE SEQUENCE [LARGE SCALE GENOMIC DNA]</scope>
    <source>
        <strain evidence="14">ATCC BAA-1072 / DSM 3721 / NBRC 107634 / OCM 161 / Z-7303</strain>
    </source>
</reference>
<dbReference type="GO" id="GO:0005886">
    <property type="term" value="C:plasma membrane"/>
    <property type="evidence" value="ECO:0007669"/>
    <property type="project" value="UniProtKB-SubCell"/>
</dbReference>
<dbReference type="GO" id="GO:0000287">
    <property type="term" value="F:magnesium ion binding"/>
    <property type="evidence" value="ECO:0007669"/>
    <property type="project" value="UniProtKB-UniRule"/>
</dbReference>
<dbReference type="KEGG" id="mev:Metev_1020"/>
<comment type="cofactor">
    <cofactor evidence="12">
        <name>Mg(2+)</name>
        <dbReference type="ChEBI" id="CHEBI:18420"/>
    </cofactor>
</comment>
<dbReference type="GeneID" id="9346650"/>
<evidence type="ECO:0000313" key="13">
    <source>
        <dbReference type="EMBL" id="ADI73909.1"/>
    </source>
</evidence>
<dbReference type="Pfam" id="PF01040">
    <property type="entry name" value="UbiA"/>
    <property type="match status" value="1"/>
</dbReference>
<dbReference type="GO" id="GO:0047295">
    <property type="term" value="F:geranylgeranylglycerol-phosphate geranylgeranyltransferase activity"/>
    <property type="evidence" value="ECO:0007669"/>
    <property type="project" value="UniProtKB-UniRule"/>
</dbReference>
<organism evidence="13 14">
    <name type="scientific">Methanohalobium evestigatum (strain ATCC BAA-1072 / DSM 3721 / NBRC 107634 / OCM 161 / Z-7303)</name>
    <dbReference type="NCBI Taxonomy" id="644295"/>
    <lineage>
        <taxon>Archaea</taxon>
        <taxon>Methanobacteriati</taxon>
        <taxon>Methanobacteriota</taxon>
        <taxon>Stenosarchaea group</taxon>
        <taxon>Methanomicrobia</taxon>
        <taxon>Methanosarcinales</taxon>
        <taxon>Methanosarcinaceae</taxon>
        <taxon>Methanohalobium</taxon>
    </lineage>
</organism>
<evidence type="ECO:0000256" key="3">
    <source>
        <dbReference type="ARBA" id="ARBA00022516"/>
    </source>
</evidence>
<proteinExistence type="inferred from homology"/>
<gene>
    <name evidence="13" type="ordered locus">Metev_1020</name>
</gene>
<keyword evidence="4 12" id="KW-0808">Transferase</keyword>
<comment type="catalytic activity">
    <reaction evidence="12">
        <text>sn-3-O-(geranylgeranyl)glycerol 1-phosphate + (2E,6E,10E)-geranylgeranyl diphosphate = 2,3-bis-O-(geranylgeranyl)-sn-glycerol 1-phosphate + diphosphate</text>
        <dbReference type="Rhea" id="RHEA:18109"/>
        <dbReference type="ChEBI" id="CHEBI:33019"/>
        <dbReference type="ChEBI" id="CHEBI:57677"/>
        <dbReference type="ChEBI" id="CHEBI:58756"/>
        <dbReference type="ChEBI" id="CHEBI:58837"/>
        <dbReference type="EC" id="2.5.1.42"/>
    </reaction>
</comment>